<comment type="similarity">
    <text evidence="2">Belongs to the DoxX family.</text>
</comment>
<dbReference type="PANTHER" id="PTHR33452">
    <property type="entry name" value="OXIDOREDUCTASE CATD-RELATED"/>
    <property type="match status" value="1"/>
</dbReference>
<keyword evidence="4 7" id="KW-0812">Transmembrane</keyword>
<feature type="transmembrane region" description="Helical" evidence="7">
    <location>
        <begin position="78"/>
        <end position="101"/>
    </location>
</feature>
<evidence type="ECO:0000256" key="5">
    <source>
        <dbReference type="ARBA" id="ARBA00022989"/>
    </source>
</evidence>
<dbReference type="Pfam" id="PF07681">
    <property type="entry name" value="DoxX"/>
    <property type="match status" value="1"/>
</dbReference>
<organism evidence="8 9">
    <name type="scientific">Pelistega suis</name>
    <dbReference type="NCBI Taxonomy" id="1631957"/>
    <lineage>
        <taxon>Bacteria</taxon>
        <taxon>Pseudomonadati</taxon>
        <taxon>Pseudomonadota</taxon>
        <taxon>Betaproteobacteria</taxon>
        <taxon>Burkholderiales</taxon>
        <taxon>Alcaligenaceae</taxon>
        <taxon>Pelistega</taxon>
    </lineage>
</organism>
<dbReference type="InterPro" id="IPR051907">
    <property type="entry name" value="DoxX-like_oxidoreductase"/>
</dbReference>
<feature type="transmembrane region" description="Helical" evidence="7">
    <location>
        <begin position="12"/>
        <end position="29"/>
    </location>
</feature>
<keyword evidence="6 7" id="KW-0472">Membrane</keyword>
<evidence type="ECO:0000256" key="2">
    <source>
        <dbReference type="ARBA" id="ARBA00006679"/>
    </source>
</evidence>
<protein>
    <submittedName>
        <fullName evidence="8">DoxX family protein</fullName>
    </submittedName>
</protein>
<name>A0A849P0K7_9BURK</name>
<evidence type="ECO:0000313" key="9">
    <source>
        <dbReference type="Proteomes" id="UP000537862"/>
    </source>
</evidence>
<comment type="caution">
    <text evidence="8">The sequence shown here is derived from an EMBL/GenBank/DDBJ whole genome shotgun (WGS) entry which is preliminary data.</text>
</comment>
<feature type="transmembrane region" description="Helical" evidence="7">
    <location>
        <begin position="49"/>
        <end position="71"/>
    </location>
</feature>
<dbReference type="RefSeq" id="WP_171679975.1">
    <property type="nucleotide sequence ID" value="NZ_JABGBN010000002.1"/>
</dbReference>
<reference evidence="8 9" key="1">
    <citation type="submission" date="2020-05" db="EMBL/GenBank/DDBJ databases">
        <authorList>
            <person name="Niu N."/>
        </authorList>
    </citation>
    <scope>NUCLEOTIDE SEQUENCE [LARGE SCALE GENOMIC DNA]</scope>
    <source>
        <strain evidence="8 9">3340-03</strain>
    </source>
</reference>
<dbReference type="PANTHER" id="PTHR33452:SF4">
    <property type="entry name" value="BLL4328 PROTEIN"/>
    <property type="match status" value="1"/>
</dbReference>
<keyword evidence="5 7" id="KW-1133">Transmembrane helix</keyword>
<evidence type="ECO:0000256" key="3">
    <source>
        <dbReference type="ARBA" id="ARBA00022475"/>
    </source>
</evidence>
<accession>A0A849P0K7</accession>
<evidence type="ECO:0000256" key="4">
    <source>
        <dbReference type="ARBA" id="ARBA00022692"/>
    </source>
</evidence>
<dbReference type="GO" id="GO:0005886">
    <property type="term" value="C:plasma membrane"/>
    <property type="evidence" value="ECO:0007669"/>
    <property type="project" value="UniProtKB-SubCell"/>
</dbReference>
<evidence type="ECO:0000256" key="1">
    <source>
        <dbReference type="ARBA" id="ARBA00004651"/>
    </source>
</evidence>
<comment type="subcellular location">
    <subcellularLocation>
        <location evidence="1">Cell membrane</location>
        <topology evidence="1">Multi-pass membrane protein</topology>
    </subcellularLocation>
</comment>
<sequence>MSFFDRTAQCLSPYTLLLTRVLVGYMYLLHGTSKFFEIPISLTGGNGAVPLLSLAGVSGVLEITGGILLILGLFTRFAAFILAGHMAVAYFMVHAAGGVIFDPLTNKGESAALFSMAFLLLWTTGPGKFSLDAKLGRSV</sequence>
<dbReference type="AlphaFoldDB" id="A0A849P0K7"/>
<dbReference type="Proteomes" id="UP000537862">
    <property type="component" value="Unassembled WGS sequence"/>
</dbReference>
<evidence type="ECO:0000256" key="6">
    <source>
        <dbReference type="ARBA" id="ARBA00023136"/>
    </source>
</evidence>
<keyword evidence="9" id="KW-1185">Reference proteome</keyword>
<keyword evidence="3" id="KW-1003">Cell membrane</keyword>
<proteinExistence type="inferred from homology"/>
<evidence type="ECO:0000256" key="7">
    <source>
        <dbReference type="SAM" id="Phobius"/>
    </source>
</evidence>
<dbReference type="EMBL" id="JABGBN010000002">
    <property type="protein sequence ID" value="NOL51279.1"/>
    <property type="molecule type" value="Genomic_DNA"/>
</dbReference>
<gene>
    <name evidence="8" type="ORF">HKX39_03705</name>
</gene>
<dbReference type="InterPro" id="IPR032808">
    <property type="entry name" value="DoxX"/>
</dbReference>
<feature type="transmembrane region" description="Helical" evidence="7">
    <location>
        <begin position="113"/>
        <end position="131"/>
    </location>
</feature>
<evidence type="ECO:0000313" key="8">
    <source>
        <dbReference type="EMBL" id="NOL51279.1"/>
    </source>
</evidence>